<dbReference type="Proteomes" id="UP000314982">
    <property type="component" value="Unassembled WGS sequence"/>
</dbReference>
<reference evidence="3" key="1">
    <citation type="submission" date="2018-06" db="EMBL/GenBank/DDBJ databases">
        <title>Genome assembly of Danube salmon.</title>
        <authorList>
            <person name="Macqueen D.J."/>
            <person name="Gundappa M.K."/>
        </authorList>
    </citation>
    <scope>NUCLEOTIDE SEQUENCE [LARGE SCALE GENOMIC DNA]</scope>
</reference>
<dbReference type="InterPro" id="IPR052641">
    <property type="entry name" value="AKAP7_isoform_gamma"/>
</dbReference>
<dbReference type="Pfam" id="PF10469">
    <property type="entry name" value="AKAP7_NLS"/>
    <property type="match status" value="1"/>
</dbReference>
<evidence type="ECO:0000313" key="3">
    <source>
        <dbReference type="Proteomes" id="UP000314982"/>
    </source>
</evidence>
<evidence type="ECO:0000313" key="2">
    <source>
        <dbReference type="Ensembl" id="ENSHHUP00000049951.1"/>
    </source>
</evidence>
<dbReference type="GO" id="GO:0010738">
    <property type="term" value="P:regulation of protein kinase A signaling"/>
    <property type="evidence" value="ECO:0007669"/>
    <property type="project" value="TreeGrafter"/>
</dbReference>
<dbReference type="InterPro" id="IPR019510">
    <property type="entry name" value="AKAP7-like_phosphoesterase"/>
</dbReference>
<name>A0A4W5NDT7_9TELE</name>
<proteinExistence type="predicted"/>
<dbReference type="Gene3D" id="3.90.1140.10">
    <property type="entry name" value="Cyclic phosphodiesterase"/>
    <property type="match status" value="1"/>
</dbReference>
<dbReference type="GO" id="GO:0034237">
    <property type="term" value="F:protein kinase A regulatory subunit binding"/>
    <property type="evidence" value="ECO:0007669"/>
    <property type="project" value="TreeGrafter"/>
</dbReference>
<reference evidence="2" key="3">
    <citation type="submission" date="2025-09" db="UniProtKB">
        <authorList>
            <consortium name="Ensembl"/>
        </authorList>
    </citation>
    <scope>IDENTIFICATION</scope>
</reference>
<accession>A0A4W5NDT7</accession>
<feature type="domain" description="A-kinase anchor protein 7-like phosphoesterase" evidence="1">
    <location>
        <begin position="45"/>
        <end position="120"/>
    </location>
</feature>
<dbReference type="AlphaFoldDB" id="A0A4W5NDT7"/>
<dbReference type="PANTHER" id="PTHR15934">
    <property type="entry name" value="RNA 2',3'-CYCLIC PHOSPHODIESTERASE"/>
    <property type="match status" value="1"/>
</dbReference>
<dbReference type="GeneTree" id="ENSGT01000000221144"/>
<dbReference type="STRING" id="62062.ENSHHUP00000049951"/>
<evidence type="ECO:0000259" key="1">
    <source>
        <dbReference type="Pfam" id="PF10469"/>
    </source>
</evidence>
<reference evidence="2" key="2">
    <citation type="submission" date="2025-08" db="UniProtKB">
        <authorList>
            <consortium name="Ensembl"/>
        </authorList>
    </citation>
    <scope>IDENTIFICATION</scope>
</reference>
<dbReference type="Ensembl" id="ENSHHUT00000051745.1">
    <property type="protein sequence ID" value="ENSHHUP00000049951.1"/>
    <property type="gene ID" value="ENSHHUG00000030170.1"/>
</dbReference>
<dbReference type="GO" id="GO:0005829">
    <property type="term" value="C:cytosol"/>
    <property type="evidence" value="ECO:0007669"/>
    <property type="project" value="TreeGrafter"/>
</dbReference>
<organism evidence="2 3">
    <name type="scientific">Hucho hucho</name>
    <name type="common">huchen</name>
    <dbReference type="NCBI Taxonomy" id="62062"/>
    <lineage>
        <taxon>Eukaryota</taxon>
        <taxon>Metazoa</taxon>
        <taxon>Chordata</taxon>
        <taxon>Craniata</taxon>
        <taxon>Vertebrata</taxon>
        <taxon>Euteleostomi</taxon>
        <taxon>Actinopterygii</taxon>
        <taxon>Neopterygii</taxon>
        <taxon>Teleostei</taxon>
        <taxon>Protacanthopterygii</taxon>
        <taxon>Salmoniformes</taxon>
        <taxon>Salmonidae</taxon>
        <taxon>Salmoninae</taxon>
        <taxon>Hucho</taxon>
    </lineage>
</organism>
<sequence length="214" mass="24106">MFLHMNSLIIGIHYCMFHFKCDHKATAGTEWPASEWHALLVQISVSVGAVQALVMQRDSRLTRALVPVASLHITLLVTHLASQEEVNLAVCAVDQMKASLQDLLRGRELILPFHGIGHFRVGQWREPCQTGPDRRWVLLLVGCCSPSQPPSPYSPSSHPPPAFIPCVESLMSLTVPFYLYIDVSWAANFRINLCMRIVLSHLKLYAYLLHKKIN</sequence>
<protein>
    <recommendedName>
        <fullName evidence="1">A-kinase anchor protein 7-like phosphoesterase domain-containing protein</fullName>
    </recommendedName>
</protein>
<dbReference type="PANTHER" id="PTHR15934:SF6">
    <property type="entry name" value="A-KINASE ANCHOR PROTEIN 7 ISOFORM GAMMA"/>
    <property type="match status" value="1"/>
</dbReference>
<keyword evidence="3" id="KW-1185">Reference proteome</keyword>